<name>A0A1Y0AYN0_9LAMI</name>
<geneLocation type="mitochondrion" evidence="2"/>
<reference evidence="2" key="1">
    <citation type="submission" date="2017-03" db="EMBL/GenBank/DDBJ databases">
        <title>The mitochondrial genome of the carnivorous plant Utricularia reniformis (Lentibulariaceae): structure, comparative analysis and evolutionary landmarks.</title>
        <authorList>
            <person name="Silva S.R."/>
            <person name="Alvarenga D.O."/>
            <person name="Michael T.P."/>
            <person name="Miranda V.F.O."/>
            <person name="Varani A.M."/>
        </authorList>
    </citation>
    <scope>NUCLEOTIDE SEQUENCE</scope>
</reference>
<feature type="region of interest" description="Disordered" evidence="1">
    <location>
        <begin position="63"/>
        <end position="88"/>
    </location>
</feature>
<protein>
    <submittedName>
        <fullName evidence="2">Uncharacterized protein</fullName>
    </submittedName>
</protein>
<evidence type="ECO:0000256" key="1">
    <source>
        <dbReference type="SAM" id="MobiDB-lite"/>
    </source>
</evidence>
<proteinExistence type="predicted"/>
<evidence type="ECO:0000313" key="2">
    <source>
        <dbReference type="EMBL" id="ART30265.1"/>
    </source>
</evidence>
<gene>
    <name evidence="2" type="ORF">AEK19_MT0222</name>
</gene>
<dbReference type="EMBL" id="KY774314">
    <property type="protein sequence ID" value="ART30265.1"/>
    <property type="molecule type" value="Genomic_DNA"/>
</dbReference>
<keyword evidence="2" id="KW-0496">Mitochondrion</keyword>
<accession>A0A1Y0AYN0</accession>
<sequence length="88" mass="10430">MGLAIQGFPSLRLRHNLISQYEKEPRIKPCRHNQLNYLHSQHMNEGSRLSMRMEIPTCMHKQRYPYEDRAPKTLRTGRTKPFPKTGPK</sequence>
<dbReference type="AlphaFoldDB" id="A0A1Y0AYN0"/>
<organism evidence="2">
    <name type="scientific">Utricularia reniformis</name>
    <dbReference type="NCBI Taxonomy" id="192314"/>
    <lineage>
        <taxon>Eukaryota</taxon>
        <taxon>Viridiplantae</taxon>
        <taxon>Streptophyta</taxon>
        <taxon>Embryophyta</taxon>
        <taxon>Tracheophyta</taxon>
        <taxon>Spermatophyta</taxon>
        <taxon>Magnoliopsida</taxon>
        <taxon>eudicotyledons</taxon>
        <taxon>Gunneridae</taxon>
        <taxon>Pentapetalae</taxon>
        <taxon>asterids</taxon>
        <taxon>lamiids</taxon>
        <taxon>Lamiales</taxon>
        <taxon>Lentibulariaceae</taxon>
        <taxon>Utricularia</taxon>
    </lineage>
</organism>